<reference evidence="10" key="1">
    <citation type="submission" date="2017-04" db="EMBL/GenBank/DDBJ databases">
        <authorList>
            <person name="Varghese N."/>
            <person name="Submissions S."/>
        </authorList>
    </citation>
    <scope>NUCLEOTIDE SEQUENCE [LARGE SCALE GENOMIC DNA]</scope>
    <source>
        <strain evidence="10">LMG 29540</strain>
    </source>
</reference>
<evidence type="ECO:0000256" key="3">
    <source>
        <dbReference type="ARBA" id="ARBA00022475"/>
    </source>
</evidence>
<feature type="transmembrane region" description="Helical" evidence="7">
    <location>
        <begin position="88"/>
        <end position="109"/>
    </location>
</feature>
<dbReference type="GO" id="GO:0005886">
    <property type="term" value="C:plasma membrane"/>
    <property type="evidence" value="ECO:0007669"/>
    <property type="project" value="UniProtKB-SubCell"/>
</dbReference>
<evidence type="ECO:0000256" key="2">
    <source>
        <dbReference type="ARBA" id="ARBA00022448"/>
    </source>
</evidence>
<keyword evidence="6 7" id="KW-0472">Membrane</keyword>
<name>A0A1X7ISV8_9BURK</name>
<dbReference type="AlphaFoldDB" id="A0A1X7ISV8"/>
<gene>
    <name evidence="9" type="ORF">SAMN06265784_1011009</name>
</gene>
<feature type="transmembrane region" description="Helical" evidence="7">
    <location>
        <begin position="284"/>
        <end position="302"/>
    </location>
</feature>
<protein>
    <submittedName>
        <fullName evidence="9">Metabolite-proton symporter</fullName>
    </submittedName>
</protein>
<dbReference type="InterPro" id="IPR011701">
    <property type="entry name" value="MFS"/>
</dbReference>
<dbReference type="Pfam" id="PF07690">
    <property type="entry name" value="MFS_1"/>
    <property type="match status" value="1"/>
</dbReference>
<dbReference type="STRING" id="1515439.SAMN06265784_1011009"/>
<evidence type="ECO:0000313" key="9">
    <source>
        <dbReference type="EMBL" id="SMG17946.1"/>
    </source>
</evidence>
<sequence length="438" mass="46541">MQEAQVTRRSSRLKVAVAGLIGTSLEFYDHFIYGAAAALVFPKIFFPQDDPKIALILSLLTYGLAFAARPLGAALFGHFGDRIGRKLILMLTLVMMGSATFLIGVLPTYASLGRWAAGLLCLLRLLQGIALGGEWGGAALMVSETAGKSDARKGFLGSMVQVAAPIGFLLANGVFALVTNAVSDEAFLAWGWRIPFLASSLLVFVGIYIRRTIDESPEFLASQKSEPQKEERAPLAEVFRHHRGKLLVAIGSRAGSDIAFYIFSLFLQIYLVRRGLPKSLALEAAVLAAFSQILGIPLFGYLSDRIGARRLLIAGSICGALWSFVFFRMVDTGIPSLVIAASMIGLFIHAALWAPLATFLPAMFPVRVRYTGAGVGFQAAGIVGGGLAPVIATTLLNVYQTSTAVALYVAIGLLITVVAVWGGSRDATVTPAPLGDSA</sequence>
<dbReference type="RefSeq" id="WP_143808814.1">
    <property type="nucleotide sequence ID" value="NZ_FXAT01000001.1"/>
</dbReference>
<organism evidence="9 10">
    <name type="scientific">Paraburkholderia susongensis</name>
    <dbReference type="NCBI Taxonomy" id="1515439"/>
    <lineage>
        <taxon>Bacteria</taxon>
        <taxon>Pseudomonadati</taxon>
        <taxon>Pseudomonadota</taxon>
        <taxon>Betaproteobacteria</taxon>
        <taxon>Burkholderiales</taxon>
        <taxon>Burkholderiaceae</taxon>
        <taxon>Paraburkholderia</taxon>
    </lineage>
</organism>
<accession>A0A1X7ISV8</accession>
<evidence type="ECO:0000259" key="8">
    <source>
        <dbReference type="PROSITE" id="PS50850"/>
    </source>
</evidence>
<dbReference type="EMBL" id="FXAT01000001">
    <property type="protein sequence ID" value="SMG17946.1"/>
    <property type="molecule type" value="Genomic_DNA"/>
</dbReference>
<dbReference type="SUPFAM" id="SSF103473">
    <property type="entry name" value="MFS general substrate transporter"/>
    <property type="match status" value="1"/>
</dbReference>
<dbReference type="InterPro" id="IPR020846">
    <property type="entry name" value="MFS_dom"/>
</dbReference>
<keyword evidence="4 7" id="KW-0812">Transmembrane</keyword>
<evidence type="ECO:0000256" key="5">
    <source>
        <dbReference type="ARBA" id="ARBA00022989"/>
    </source>
</evidence>
<dbReference type="PANTHER" id="PTHR43045">
    <property type="entry name" value="SHIKIMATE TRANSPORTER"/>
    <property type="match status" value="1"/>
</dbReference>
<dbReference type="Proteomes" id="UP000193228">
    <property type="component" value="Unassembled WGS sequence"/>
</dbReference>
<evidence type="ECO:0000256" key="7">
    <source>
        <dbReference type="SAM" id="Phobius"/>
    </source>
</evidence>
<comment type="subcellular location">
    <subcellularLocation>
        <location evidence="1">Cell membrane</location>
        <topology evidence="1">Multi-pass membrane protein</topology>
    </subcellularLocation>
</comment>
<keyword evidence="10" id="KW-1185">Reference proteome</keyword>
<dbReference type="GO" id="GO:0022857">
    <property type="term" value="F:transmembrane transporter activity"/>
    <property type="evidence" value="ECO:0007669"/>
    <property type="project" value="InterPro"/>
</dbReference>
<dbReference type="CDD" id="cd17369">
    <property type="entry name" value="MFS_ShiA_like"/>
    <property type="match status" value="1"/>
</dbReference>
<keyword evidence="3" id="KW-1003">Cell membrane</keyword>
<feature type="transmembrane region" description="Helical" evidence="7">
    <location>
        <begin position="405"/>
        <end position="423"/>
    </location>
</feature>
<feature type="transmembrane region" description="Helical" evidence="7">
    <location>
        <begin position="311"/>
        <end position="330"/>
    </location>
</feature>
<feature type="transmembrane region" description="Helical" evidence="7">
    <location>
        <begin position="115"/>
        <end position="142"/>
    </location>
</feature>
<dbReference type="Gene3D" id="1.20.1250.20">
    <property type="entry name" value="MFS general substrate transporter like domains"/>
    <property type="match status" value="2"/>
</dbReference>
<dbReference type="OrthoDB" id="6766492at2"/>
<evidence type="ECO:0000256" key="4">
    <source>
        <dbReference type="ARBA" id="ARBA00022692"/>
    </source>
</evidence>
<feature type="transmembrane region" description="Helical" evidence="7">
    <location>
        <begin position="375"/>
        <end position="399"/>
    </location>
</feature>
<feature type="transmembrane region" description="Helical" evidence="7">
    <location>
        <begin position="154"/>
        <end position="178"/>
    </location>
</feature>
<dbReference type="PROSITE" id="PS50850">
    <property type="entry name" value="MFS"/>
    <property type="match status" value="1"/>
</dbReference>
<dbReference type="Pfam" id="PF00083">
    <property type="entry name" value="Sugar_tr"/>
    <property type="match status" value="1"/>
</dbReference>
<keyword evidence="5 7" id="KW-1133">Transmembrane helix</keyword>
<proteinExistence type="predicted"/>
<feature type="transmembrane region" description="Helical" evidence="7">
    <location>
        <begin position="53"/>
        <end position="76"/>
    </location>
</feature>
<feature type="transmembrane region" description="Helical" evidence="7">
    <location>
        <begin position="190"/>
        <end position="209"/>
    </location>
</feature>
<evidence type="ECO:0000256" key="6">
    <source>
        <dbReference type="ARBA" id="ARBA00023136"/>
    </source>
</evidence>
<dbReference type="PANTHER" id="PTHR43045:SF1">
    <property type="entry name" value="SHIKIMATE TRANSPORTER"/>
    <property type="match status" value="1"/>
</dbReference>
<feature type="transmembrane region" description="Helical" evidence="7">
    <location>
        <begin position="246"/>
        <end position="272"/>
    </location>
</feature>
<keyword evidence="2" id="KW-0813">Transport</keyword>
<feature type="transmembrane region" description="Helical" evidence="7">
    <location>
        <begin position="15"/>
        <end position="41"/>
    </location>
</feature>
<feature type="transmembrane region" description="Helical" evidence="7">
    <location>
        <begin position="336"/>
        <end position="363"/>
    </location>
</feature>
<dbReference type="InterPro" id="IPR036259">
    <property type="entry name" value="MFS_trans_sf"/>
</dbReference>
<feature type="domain" description="Major facilitator superfamily (MFS) profile" evidence="8">
    <location>
        <begin position="15"/>
        <end position="428"/>
    </location>
</feature>
<dbReference type="InterPro" id="IPR005828">
    <property type="entry name" value="MFS_sugar_transport-like"/>
</dbReference>
<evidence type="ECO:0000256" key="1">
    <source>
        <dbReference type="ARBA" id="ARBA00004651"/>
    </source>
</evidence>
<evidence type="ECO:0000313" key="10">
    <source>
        <dbReference type="Proteomes" id="UP000193228"/>
    </source>
</evidence>